<protein>
    <submittedName>
        <fullName evidence="1">Uncharacterized protein</fullName>
    </submittedName>
</protein>
<dbReference type="VEuPathDB" id="FungiDB:I7I51_05607"/>
<dbReference type="AlphaFoldDB" id="A0A8A1M864"/>
<evidence type="ECO:0000313" key="2">
    <source>
        <dbReference type="Proteomes" id="UP000663671"/>
    </source>
</evidence>
<accession>A0A8A1M864</accession>
<dbReference type="Proteomes" id="UP000663671">
    <property type="component" value="Chromosome 4"/>
</dbReference>
<reference evidence="1" key="1">
    <citation type="submission" date="2021-01" db="EMBL/GenBank/DDBJ databases">
        <title>Chromosome-level genome assembly of a human fungal pathogen reveals clustering of transcriptionally co-regulated genes.</title>
        <authorList>
            <person name="Voorhies M."/>
            <person name="Cohen S."/>
            <person name="Shea T.P."/>
            <person name="Petrus S."/>
            <person name="Munoz J.F."/>
            <person name="Poplawski S."/>
            <person name="Goldman W.E."/>
            <person name="Michael T."/>
            <person name="Cuomo C.A."/>
            <person name="Sil A."/>
            <person name="Beyhan S."/>
        </authorList>
    </citation>
    <scope>NUCLEOTIDE SEQUENCE</scope>
    <source>
        <strain evidence="1">WU24</strain>
    </source>
</reference>
<sequence>MKKFKSPKGKKFRVPEMKPPWVARNSRCGPTDCPLQATKVTSKPSRHPLCAQFPYSPPMVLWDYMGKKIFDMVADGLMRESGLITFAVDLGTKLDSAPTLSNPSLVAVYFHLPCFNNVVAAFPRFSWFSS</sequence>
<evidence type="ECO:0000313" key="1">
    <source>
        <dbReference type="EMBL" id="QSS60804.1"/>
    </source>
</evidence>
<name>A0A8A1M864_AJECA</name>
<dbReference type="EMBL" id="CP069110">
    <property type="protein sequence ID" value="QSS60804.1"/>
    <property type="molecule type" value="Genomic_DNA"/>
</dbReference>
<gene>
    <name evidence="1" type="ORF">I7I51_05607</name>
</gene>
<organism evidence="1 2">
    <name type="scientific">Ajellomyces capsulatus</name>
    <name type="common">Darling's disease fungus</name>
    <name type="synonym">Histoplasma capsulatum</name>
    <dbReference type="NCBI Taxonomy" id="5037"/>
    <lineage>
        <taxon>Eukaryota</taxon>
        <taxon>Fungi</taxon>
        <taxon>Dikarya</taxon>
        <taxon>Ascomycota</taxon>
        <taxon>Pezizomycotina</taxon>
        <taxon>Eurotiomycetes</taxon>
        <taxon>Eurotiomycetidae</taxon>
        <taxon>Onygenales</taxon>
        <taxon>Ajellomycetaceae</taxon>
        <taxon>Histoplasma</taxon>
    </lineage>
</organism>
<proteinExistence type="predicted"/>